<reference evidence="6" key="1">
    <citation type="journal article" date="2014" name="Int. J. Syst. Evol. Microbiol.">
        <title>Complete genome sequence of Corynebacterium casei LMG S-19264T (=DSM 44701T), isolated from a smear-ripened cheese.</title>
        <authorList>
            <consortium name="US DOE Joint Genome Institute (JGI-PGF)"/>
            <person name="Walter F."/>
            <person name="Albersmeier A."/>
            <person name="Kalinowski J."/>
            <person name="Ruckert C."/>
        </authorList>
    </citation>
    <scope>NUCLEOTIDE SEQUENCE</scope>
    <source>
        <strain evidence="6">CGMCC 1.15320</strain>
    </source>
</reference>
<proteinExistence type="inferred from homology"/>
<accession>A0A916VY49</accession>
<dbReference type="RefSeq" id="WP_244630165.1">
    <property type="nucleotide sequence ID" value="NZ_BMIF01000001.1"/>
</dbReference>
<evidence type="ECO:0000256" key="2">
    <source>
        <dbReference type="ARBA" id="ARBA00023015"/>
    </source>
</evidence>
<dbReference type="PROSITE" id="PS50931">
    <property type="entry name" value="HTH_LYSR"/>
    <property type="match status" value="1"/>
</dbReference>
<gene>
    <name evidence="6" type="ORF">GCM10011385_00720</name>
</gene>
<organism evidence="6 7">
    <name type="scientific">Nitratireductor aestuarii</name>
    <dbReference type="NCBI Taxonomy" id="1735103"/>
    <lineage>
        <taxon>Bacteria</taxon>
        <taxon>Pseudomonadati</taxon>
        <taxon>Pseudomonadota</taxon>
        <taxon>Alphaproteobacteria</taxon>
        <taxon>Hyphomicrobiales</taxon>
        <taxon>Phyllobacteriaceae</taxon>
        <taxon>Nitratireductor</taxon>
    </lineage>
</organism>
<dbReference type="Pfam" id="PF03466">
    <property type="entry name" value="LysR_substrate"/>
    <property type="match status" value="1"/>
</dbReference>
<keyword evidence="3" id="KW-0238">DNA-binding</keyword>
<dbReference type="InterPro" id="IPR036388">
    <property type="entry name" value="WH-like_DNA-bd_sf"/>
</dbReference>
<dbReference type="EMBL" id="BMIF01000001">
    <property type="protein sequence ID" value="GGA51310.1"/>
    <property type="molecule type" value="Genomic_DNA"/>
</dbReference>
<keyword evidence="4" id="KW-0804">Transcription</keyword>
<dbReference type="GO" id="GO:0006351">
    <property type="term" value="P:DNA-templated transcription"/>
    <property type="evidence" value="ECO:0007669"/>
    <property type="project" value="TreeGrafter"/>
</dbReference>
<dbReference type="SUPFAM" id="SSF46785">
    <property type="entry name" value="Winged helix' DNA-binding domain"/>
    <property type="match status" value="1"/>
</dbReference>
<evidence type="ECO:0000313" key="6">
    <source>
        <dbReference type="EMBL" id="GGA51310.1"/>
    </source>
</evidence>
<comment type="similarity">
    <text evidence="1">Belongs to the LysR transcriptional regulatory family.</text>
</comment>
<dbReference type="SUPFAM" id="SSF53850">
    <property type="entry name" value="Periplasmic binding protein-like II"/>
    <property type="match status" value="1"/>
</dbReference>
<dbReference type="InterPro" id="IPR000847">
    <property type="entry name" value="LysR_HTH_N"/>
</dbReference>
<dbReference type="PANTHER" id="PTHR30537">
    <property type="entry name" value="HTH-TYPE TRANSCRIPTIONAL REGULATOR"/>
    <property type="match status" value="1"/>
</dbReference>
<dbReference type="InterPro" id="IPR036390">
    <property type="entry name" value="WH_DNA-bd_sf"/>
</dbReference>
<dbReference type="GO" id="GO:0043565">
    <property type="term" value="F:sequence-specific DNA binding"/>
    <property type="evidence" value="ECO:0007669"/>
    <property type="project" value="TreeGrafter"/>
</dbReference>
<feature type="domain" description="HTH lysR-type" evidence="5">
    <location>
        <begin position="10"/>
        <end position="67"/>
    </location>
</feature>
<dbReference type="GO" id="GO:0003700">
    <property type="term" value="F:DNA-binding transcription factor activity"/>
    <property type="evidence" value="ECO:0007669"/>
    <property type="project" value="InterPro"/>
</dbReference>
<dbReference type="AlphaFoldDB" id="A0A916VY49"/>
<keyword evidence="2" id="KW-0805">Transcription regulation</keyword>
<dbReference type="Gene3D" id="1.10.10.10">
    <property type="entry name" value="Winged helix-like DNA-binding domain superfamily/Winged helix DNA-binding domain"/>
    <property type="match status" value="1"/>
</dbReference>
<name>A0A916VY49_9HYPH</name>
<dbReference type="PANTHER" id="PTHR30537:SF26">
    <property type="entry name" value="GLYCINE CLEAVAGE SYSTEM TRANSCRIPTIONAL ACTIVATOR"/>
    <property type="match status" value="1"/>
</dbReference>
<evidence type="ECO:0000256" key="4">
    <source>
        <dbReference type="ARBA" id="ARBA00023163"/>
    </source>
</evidence>
<protein>
    <submittedName>
        <fullName evidence="6">LysR family transcriptional regulator</fullName>
    </submittedName>
</protein>
<dbReference type="Proteomes" id="UP000636264">
    <property type="component" value="Unassembled WGS sequence"/>
</dbReference>
<reference evidence="6" key="2">
    <citation type="submission" date="2020-09" db="EMBL/GenBank/DDBJ databases">
        <authorList>
            <person name="Sun Q."/>
            <person name="Zhou Y."/>
        </authorList>
    </citation>
    <scope>NUCLEOTIDE SEQUENCE</scope>
    <source>
        <strain evidence="6">CGMCC 1.15320</strain>
    </source>
</reference>
<dbReference type="Pfam" id="PF00126">
    <property type="entry name" value="HTH_1"/>
    <property type="match status" value="1"/>
</dbReference>
<evidence type="ECO:0000256" key="1">
    <source>
        <dbReference type="ARBA" id="ARBA00009437"/>
    </source>
</evidence>
<keyword evidence="7" id="KW-1185">Reference proteome</keyword>
<sequence length="302" mass="32709">MIIMKRPYLPPLPSLRAFEAAARLSSFKDAAAELSVTPTAISHQIRQLETFLGRRVLNRSPRSVKLTPEGLLLFDVVGTSLDQIAAVTRRVIEQGEPSALTVSSTSAFLNHWLVPRLAELWDSQPDLELRLHVSDQIAVLRAGEVDIAIRYGSGPYADPSVPLCKDVFLPVCSPSLSIATLSDLQNAPLLHVDGRLRPAPSPGWDRWFREAGLDTVSARAGQHFPDSTLAVQAALAGRGVALLSRVLVADALESGLLVAPFSNLLPGDSYHFVCAKTLAERPDVVRLRNWFQAALADGTSPS</sequence>
<evidence type="ECO:0000256" key="3">
    <source>
        <dbReference type="ARBA" id="ARBA00023125"/>
    </source>
</evidence>
<dbReference type="InterPro" id="IPR005119">
    <property type="entry name" value="LysR_subst-bd"/>
</dbReference>
<comment type="caution">
    <text evidence="6">The sequence shown here is derived from an EMBL/GenBank/DDBJ whole genome shotgun (WGS) entry which is preliminary data.</text>
</comment>
<evidence type="ECO:0000259" key="5">
    <source>
        <dbReference type="PROSITE" id="PS50931"/>
    </source>
</evidence>
<evidence type="ECO:0000313" key="7">
    <source>
        <dbReference type="Proteomes" id="UP000636264"/>
    </source>
</evidence>
<dbReference type="Gene3D" id="3.40.190.10">
    <property type="entry name" value="Periplasmic binding protein-like II"/>
    <property type="match status" value="2"/>
</dbReference>
<dbReference type="CDD" id="cd08432">
    <property type="entry name" value="PBP2_GcdR_TrpI_HvrB_AmpR_like"/>
    <property type="match status" value="1"/>
</dbReference>
<dbReference type="InterPro" id="IPR058163">
    <property type="entry name" value="LysR-type_TF_proteobact-type"/>
</dbReference>